<keyword evidence="4" id="KW-1003">Cell membrane</keyword>
<evidence type="ECO:0000256" key="5">
    <source>
        <dbReference type="ARBA" id="ARBA00022692"/>
    </source>
</evidence>
<feature type="transmembrane region" description="Helical" evidence="8">
    <location>
        <begin position="83"/>
        <end position="108"/>
    </location>
</feature>
<keyword evidence="10" id="KW-1185">Reference proteome</keyword>
<evidence type="ECO:0000313" key="10">
    <source>
        <dbReference type="Proteomes" id="UP000197535"/>
    </source>
</evidence>
<accession>A0A254TIZ4</accession>
<evidence type="ECO:0000256" key="4">
    <source>
        <dbReference type="ARBA" id="ARBA00022475"/>
    </source>
</evidence>
<dbReference type="PANTHER" id="PTHR34979:SF1">
    <property type="entry name" value="INNER MEMBRANE PROTEIN YGAZ"/>
    <property type="match status" value="1"/>
</dbReference>
<gene>
    <name evidence="9" type="ORF">AYR66_26960</name>
</gene>
<dbReference type="Pfam" id="PF03591">
    <property type="entry name" value="AzlC"/>
    <property type="match status" value="1"/>
</dbReference>
<feature type="transmembrane region" description="Helical" evidence="8">
    <location>
        <begin position="222"/>
        <end position="241"/>
    </location>
</feature>
<feature type="transmembrane region" description="Helical" evidence="8">
    <location>
        <begin position="186"/>
        <end position="216"/>
    </location>
</feature>
<keyword evidence="6 8" id="KW-1133">Transmembrane helix</keyword>
<feature type="transmembrane region" description="Helical" evidence="8">
    <location>
        <begin position="53"/>
        <end position="76"/>
    </location>
</feature>
<proteinExistence type="inferred from homology"/>
<dbReference type="GO" id="GO:0005886">
    <property type="term" value="C:plasma membrane"/>
    <property type="evidence" value="ECO:0007669"/>
    <property type="project" value="UniProtKB-SubCell"/>
</dbReference>
<dbReference type="RefSeq" id="WP_088709415.1">
    <property type="nucleotide sequence ID" value="NZ_LSTO01000001.1"/>
</dbReference>
<sequence>MSNTQASTAPENTADLEKRAYREGVKACAPTMLGIGAWGMVTGMAMVKTGLTLWQALGMTFLVFAGSAQLASLPLIAANVPVWVVFLTALVVNLRFVIFAAAIAPHFAHLPWHKRLWHGYFNADITMALFPRRFPAETVHKTEGKVGFFNGICYTNWMAWQGGSIIGILLGSQIPESWGIGFAGTLALLAITIPLTVNSAALVGVVVASVVAVAAASLPYRLGLLLAVILGMAAAMVADIWKDKKGKA</sequence>
<evidence type="ECO:0000256" key="7">
    <source>
        <dbReference type="ARBA" id="ARBA00023136"/>
    </source>
</evidence>
<dbReference type="AlphaFoldDB" id="A0A254TIZ4"/>
<dbReference type="EMBL" id="LSTO01000001">
    <property type="protein sequence ID" value="OWW22601.1"/>
    <property type="molecule type" value="Genomic_DNA"/>
</dbReference>
<comment type="caution">
    <text evidence="9">The sequence shown here is derived from an EMBL/GenBank/DDBJ whole genome shotgun (WGS) entry which is preliminary data.</text>
</comment>
<keyword evidence="5 8" id="KW-0812">Transmembrane</keyword>
<comment type="subcellular location">
    <subcellularLocation>
        <location evidence="1">Cell membrane</location>
        <topology evidence="1">Multi-pass membrane protein</topology>
    </subcellularLocation>
</comment>
<keyword evidence="7 8" id="KW-0472">Membrane</keyword>
<dbReference type="OrthoDB" id="9179311at2"/>
<name>A0A254TIZ4_9BURK</name>
<evidence type="ECO:0000256" key="6">
    <source>
        <dbReference type="ARBA" id="ARBA00022989"/>
    </source>
</evidence>
<comment type="similarity">
    <text evidence="2">Belongs to the AzlC family.</text>
</comment>
<evidence type="ECO:0000256" key="2">
    <source>
        <dbReference type="ARBA" id="ARBA00010735"/>
    </source>
</evidence>
<evidence type="ECO:0000256" key="8">
    <source>
        <dbReference type="SAM" id="Phobius"/>
    </source>
</evidence>
<evidence type="ECO:0000256" key="3">
    <source>
        <dbReference type="ARBA" id="ARBA00022448"/>
    </source>
</evidence>
<dbReference type="GO" id="GO:1903785">
    <property type="term" value="P:L-valine transmembrane transport"/>
    <property type="evidence" value="ECO:0007669"/>
    <property type="project" value="TreeGrafter"/>
</dbReference>
<keyword evidence="3" id="KW-0813">Transport</keyword>
<dbReference type="InterPro" id="IPR011606">
    <property type="entry name" value="Brnchd-chn_aa_trnsp_permease"/>
</dbReference>
<feature type="transmembrane region" description="Helical" evidence="8">
    <location>
        <begin position="157"/>
        <end position="174"/>
    </location>
</feature>
<evidence type="ECO:0000256" key="1">
    <source>
        <dbReference type="ARBA" id="ARBA00004651"/>
    </source>
</evidence>
<organism evidence="9 10">
    <name type="scientific">Noviherbaspirillum denitrificans</name>
    <dbReference type="NCBI Taxonomy" id="1968433"/>
    <lineage>
        <taxon>Bacteria</taxon>
        <taxon>Pseudomonadati</taxon>
        <taxon>Pseudomonadota</taxon>
        <taxon>Betaproteobacteria</taxon>
        <taxon>Burkholderiales</taxon>
        <taxon>Oxalobacteraceae</taxon>
        <taxon>Noviherbaspirillum</taxon>
    </lineage>
</organism>
<dbReference type="Proteomes" id="UP000197535">
    <property type="component" value="Unassembled WGS sequence"/>
</dbReference>
<evidence type="ECO:0000313" key="9">
    <source>
        <dbReference type="EMBL" id="OWW22601.1"/>
    </source>
</evidence>
<protein>
    <submittedName>
        <fullName evidence="9">Branched-chain amino acid permease</fullName>
    </submittedName>
</protein>
<dbReference type="PANTHER" id="PTHR34979">
    <property type="entry name" value="INNER MEMBRANE PROTEIN YGAZ"/>
    <property type="match status" value="1"/>
</dbReference>
<reference evidence="9 10" key="1">
    <citation type="submission" date="2016-02" db="EMBL/GenBank/DDBJ databases">
        <authorList>
            <person name="Wen L."/>
            <person name="He K."/>
            <person name="Yang H."/>
        </authorList>
    </citation>
    <scope>NUCLEOTIDE SEQUENCE [LARGE SCALE GENOMIC DNA]</scope>
    <source>
        <strain evidence="9 10">TSA40</strain>
    </source>
</reference>